<dbReference type="Proteomes" id="UP001596513">
    <property type="component" value="Unassembled WGS sequence"/>
</dbReference>
<dbReference type="RefSeq" id="WP_380203822.1">
    <property type="nucleotide sequence ID" value="NZ_JBHTEK010000001.1"/>
</dbReference>
<proteinExistence type="predicted"/>
<protein>
    <recommendedName>
        <fullName evidence="3">Carboxypeptidase-like regulatory domain-containing protein</fullName>
    </recommendedName>
</protein>
<dbReference type="EMBL" id="JBHTEK010000001">
    <property type="protein sequence ID" value="MFC7668480.1"/>
    <property type="molecule type" value="Genomic_DNA"/>
</dbReference>
<sequence>MKQFVLLWLVLSWSTSRLYAQQKTITGRLIDDRLRTLSYFPIMINDTIIVGKTDLDGAFQIDVPVSVKKLLLIDIGMEPASIELTADCDDVEVVMLLRSTHDFITPKQVVRRRRKEFKKLPKLHKAAFEKGLFKKDKGCYTQEFIP</sequence>
<accession>A0ABW2U4Y9</accession>
<evidence type="ECO:0000313" key="1">
    <source>
        <dbReference type="EMBL" id="MFC7668480.1"/>
    </source>
</evidence>
<gene>
    <name evidence="1" type="ORF">ACFQT0_14695</name>
</gene>
<evidence type="ECO:0000313" key="2">
    <source>
        <dbReference type="Proteomes" id="UP001596513"/>
    </source>
</evidence>
<dbReference type="SUPFAM" id="SSF49464">
    <property type="entry name" value="Carboxypeptidase regulatory domain-like"/>
    <property type="match status" value="1"/>
</dbReference>
<organism evidence="1 2">
    <name type="scientific">Hymenobacter humi</name>
    <dbReference type="NCBI Taxonomy" id="1411620"/>
    <lineage>
        <taxon>Bacteria</taxon>
        <taxon>Pseudomonadati</taxon>
        <taxon>Bacteroidota</taxon>
        <taxon>Cytophagia</taxon>
        <taxon>Cytophagales</taxon>
        <taxon>Hymenobacteraceae</taxon>
        <taxon>Hymenobacter</taxon>
    </lineage>
</organism>
<keyword evidence="2" id="KW-1185">Reference proteome</keyword>
<evidence type="ECO:0008006" key="3">
    <source>
        <dbReference type="Google" id="ProtNLM"/>
    </source>
</evidence>
<dbReference type="InterPro" id="IPR008969">
    <property type="entry name" value="CarboxyPept-like_regulatory"/>
</dbReference>
<reference evidence="2" key="1">
    <citation type="journal article" date="2019" name="Int. J. Syst. Evol. Microbiol.">
        <title>The Global Catalogue of Microorganisms (GCM) 10K type strain sequencing project: providing services to taxonomists for standard genome sequencing and annotation.</title>
        <authorList>
            <consortium name="The Broad Institute Genomics Platform"/>
            <consortium name="The Broad Institute Genome Sequencing Center for Infectious Disease"/>
            <person name="Wu L."/>
            <person name="Ma J."/>
        </authorList>
    </citation>
    <scope>NUCLEOTIDE SEQUENCE [LARGE SCALE GENOMIC DNA]</scope>
    <source>
        <strain evidence="2">JCM 19635</strain>
    </source>
</reference>
<comment type="caution">
    <text evidence="1">The sequence shown here is derived from an EMBL/GenBank/DDBJ whole genome shotgun (WGS) entry which is preliminary data.</text>
</comment>
<name>A0ABW2U4Y9_9BACT</name>